<keyword evidence="2" id="KW-0812">Transmembrane</keyword>
<protein>
    <submittedName>
        <fullName evidence="4">YhdP family protein</fullName>
    </submittedName>
</protein>
<feature type="domain" description="YhdP central" evidence="3">
    <location>
        <begin position="6"/>
        <end position="1249"/>
    </location>
</feature>
<accession>A0ABU7J2K7</accession>
<feature type="region of interest" description="Disordered" evidence="1">
    <location>
        <begin position="1255"/>
        <end position="1284"/>
    </location>
</feature>
<evidence type="ECO:0000256" key="2">
    <source>
        <dbReference type="SAM" id="Phobius"/>
    </source>
</evidence>
<comment type="caution">
    <text evidence="4">The sequence shown here is derived from an EMBL/GenBank/DDBJ whole genome shotgun (WGS) entry which is preliminary data.</text>
</comment>
<proteinExistence type="predicted"/>
<gene>
    <name evidence="4" type="ORF">QWY20_04660</name>
</gene>
<dbReference type="EMBL" id="JAUHLI010000004">
    <property type="protein sequence ID" value="MEE2000734.1"/>
    <property type="molecule type" value="Genomic_DNA"/>
</dbReference>
<dbReference type="Proteomes" id="UP001336314">
    <property type="component" value="Unassembled WGS sequence"/>
</dbReference>
<dbReference type="NCBIfam" id="TIGR02099">
    <property type="entry name" value="YhdP family protein"/>
    <property type="match status" value="1"/>
</dbReference>
<keyword evidence="2" id="KW-1133">Transmembrane helix</keyword>
<organism evidence="4 5">
    <name type="scientific">Alkalimonas cellulosilytica</name>
    <dbReference type="NCBI Taxonomy" id="3058395"/>
    <lineage>
        <taxon>Bacteria</taxon>
        <taxon>Pseudomonadati</taxon>
        <taxon>Pseudomonadota</taxon>
        <taxon>Gammaproteobacteria</taxon>
        <taxon>Alkalimonas</taxon>
    </lineage>
</organism>
<keyword evidence="2" id="KW-0472">Membrane</keyword>
<name>A0ABU7J2K7_9GAMM</name>
<dbReference type="Pfam" id="PF13116">
    <property type="entry name" value="YhdP"/>
    <property type="match status" value="1"/>
</dbReference>
<dbReference type="PANTHER" id="PTHR38690">
    <property type="entry name" value="PROTEASE-RELATED"/>
    <property type="match status" value="1"/>
</dbReference>
<evidence type="ECO:0000259" key="3">
    <source>
        <dbReference type="Pfam" id="PF13116"/>
    </source>
</evidence>
<feature type="compositionally biased region" description="Low complexity" evidence="1">
    <location>
        <begin position="1267"/>
        <end position="1284"/>
    </location>
</feature>
<dbReference type="InterPro" id="IPR011836">
    <property type="entry name" value="YhdP"/>
</dbReference>
<feature type="transmembrane region" description="Helical" evidence="2">
    <location>
        <begin position="15"/>
        <end position="37"/>
    </location>
</feature>
<evidence type="ECO:0000313" key="4">
    <source>
        <dbReference type="EMBL" id="MEE2000734.1"/>
    </source>
</evidence>
<dbReference type="RefSeq" id="WP_330127874.1">
    <property type="nucleotide sequence ID" value="NZ_JAUHLI010000004.1"/>
</dbReference>
<evidence type="ECO:0000256" key="1">
    <source>
        <dbReference type="SAM" id="MobiDB-lite"/>
    </source>
</evidence>
<reference evidence="4 5" key="1">
    <citation type="submission" date="2023-07" db="EMBL/GenBank/DDBJ databases">
        <title>Alkalimonas sp., MEB108 novel, alkaliphilic bacterium isolated from Lonar Lake, India.</title>
        <authorList>
            <person name="Joshi A."/>
            <person name="Thite S."/>
        </authorList>
    </citation>
    <scope>NUCLEOTIDE SEQUENCE [LARGE SCALE GENOMIC DNA]</scope>
    <source>
        <strain evidence="4 5">MEB108</strain>
    </source>
</reference>
<dbReference type="PANTHER" id="PTHR38690:SF1">
    <property type="entry name" value="PROTEASE"/>
    <property type="match status" value="1"/>
</dbReference>
<sequence length="1284" mass="142797">MQKVGRLCLFCLHKLWLIAAISLVLLAALVSILRYSLPYADHYKSQIEQLLSNQYGTEVRIGELSASWQARGPALLLQDLEFASESQQLGFSVASARIHLHFWHSLRSLQLRSSHVELTGVELRLVADHVLAGSDTSHQEPLTDALEQLFFRQLQQFTIQDSRVVLELAHSEPLVLSVRQLSWRNQGQRHQGQGAIAVQGVTGNSLSFVLDLYGERLDTTFGQLYLQSEQLDIQPWLSQFLPELVELDYAHVNLQAWGRVEQGAIQRIQVDLADNTLGWQLEQQDHWLKLSQGQVLWYPVERGWSLFSSELELSSSEQSYPGIQLQLHRIDEQLSGRLQGLDLAALQPLTGLIAEQRSELQLLTRLQPAGQLSELAWAMQPDDWQLQAKLDQVQSQPYADIPGVERLSGDLIAAAGFAELNLTSEDSALQWQGAFSQPMQYQQLQAELQLRNQHGFWQLRMPRFQLLGPDVQAEAQLVLNFTEQAELFLLAAADGVAVANAMHFYPRRYMPGSIIDYLSEALLAGEVRNAATLWHGPVAQFPFQHDEGIFQSTGQVTQGRMRFQPDWPELTEVEAVLWFENSQMKISSSTAQLQGLTVSDLVEVRIDDLFQADTLWIDIATTADATEVERLMQQSPLAATVGEALAYVGLQGQVQGKLQLAVGLAEAAVRAQGEVWFDDNHAYLKAPALKLEQIRGRLGFDNDRIDASDIQASWLGLPFAVQLAGQQAQQQYELTVQLDGQQDAAQMLSQLPMPLPELASGDASWTLQLDVQLPGDGFSYQAQLQANFEQTALALPAPYTKAAGDGSALEVWVQGDTEQSLIRAAYSEPLYFQARLQHDSGVMDQVLLRLGGRHYGVLEPGMVVDIELEATELMPWLELLLPPLTTASEQGSGVWPALNRVRGRVATLQLTDQLALHQTLFELAPEDDHWALQLNGAELASQWRFYHDWHQGGIAIDMDYLRLKASGTEQPQAEVLSALERQPMGWLQQLPPIRLRCQDCSYGSYALGQLTAEVVNTERGLELARLQADYKRNRLQLSGFWQPDYGLGQSHFKGSLTSPNLGSLLSEYELSSAISGSRADIQFDVHWQGSPLQFDLASLGGTASWQLGEGSLSEVSDKGARLFSLFSLNSLVRKLRLDFRDVFSKGFFYNRMQGDISLHQGVAQTSNSTIDGVAGNLSIQGYADLVNRKLDYQMTLVPKVTSSLPVIIAWMVNPVSGLAALALDEMFTSAEVISRVNFTVTGTFDEPVVTEVNRHSTEVPVPVRVAQPQNETEPEEQNGQPHGG</sequence>
<evidence type="ECO:0000313" key="5">
    <source>
        <dbReference type="Proteomes" id="UP001336314"/>
    </source>
</evidence>
<keyword evidence="5" id="KW-1185">Reference proteome</keyword>
<dbReference type="InterPro" id="IPR025263">
    <property type="entry name" value="YhdP_central"/>
</dbReference>